<evidence type="ECO:0000256" key="1">
    <source>
        <dbReference type="SAM" id="MobiDB-lite"/>
    </source>
</evidence>
<dbReference type="AlphaFoldDB" id="A0A5K3G3B7"/>
<feature type="region of interest" description="Disordered" evidence="1">
    <location>
        <begin position="1"/>
        <end position="21"/>
    </location>
</feature>
<reference evidence="2" key="1">
    <citation type="submission" date="2019-11" db="UniProtKB">
        <authorList>
            <consortium name="WormBaseParasite"/>
        </authorList>
    </citation>
    <scope>IDENTIFICATION</scope>
</reference>
<organism evidence="2">
    <name type="scientific">Mesocestoides corti</name>
    <name type="common">Flatworm</name>
    <dbReference type="NCBI Taxonomy" id="53468"/>
    <lineage>
        <taxon>Eukaryota</taxon>
        <taxon>Metazoa</taxon>
        <taxon>Spiralia</taxon>
        <taxon>Lophotrochozoa</taxon>
        <taxon>Platyhelminthes</taxon>
        <taxon>Cestoda</taxon>
        <taxon>Eucestoda</taxon>
        <taxon>Cyclophyllidea</taxon>
        <taxon>Mesocestoididae</taxon>
        <taxon>Mesocestoides</taxon>
    </lineage>
</organism>
<sequence length="156" mass="17089">DANHKHHTTTSHPPTHQPIRSFIHPSIHPYILSLHWAPQLLTALPAGLRPHRRASHPFSATPPSISSHRFQPPTIRPLYLHPSASSLHTTTTTPLTTTTTATGTTAASTTTTTRINDLQRRDWTATATILVGGPQKDRVCVHCFAATMIKCCTCVE</sequence>
<name>A0A5K3G3B7_MESCO</name>
<evidence type="ECO:0000313" key="2">
    <source>
        <dbReference type="WBParaSite" id="MCU_014805-RA"/>
    </source>
</evidence>
<protein>
    <submittedName>
        <fullName evidence="2">Uncharacterized protein</fullName>
    </submittedName>
</protein>
<dbReference type="WBParaSite" id="MCU_014805-RA">
    <property type="protein sequence ID" value="MCU_014805-RA"/>
    <property type="gene ID" value="MCU_014805"/>
</dbReference>
<proteinExistence type="predicted"/>
<accession>A0A5K3G3B7</accession>